<evidence type="ECO:0000313" key="8">
    <source>
        <dbReference type="Proteomes" id="UP000054383"/>
    </source>
</evidence>
<reference evidence="7 8" key="1">
    <citation type="submission" date="2015-04" db="EMBL/GenBank/DDBJ databases">
        <authorList>
            <person name="Syromyatnikov M.Y."/>
            <person name="Popov V.N."/>
        </authorList>
    </citation>
    <scope>NUCLEOTIDE SEQUENCE [LARGE SCALE GENOMIC DNA]</scope>
    <source>
        <strain evidence="7">WF-38-12</strain>
    </source>
</reference>
<keyword evidence="3 5" id="KW-1133">Transmembrane helix</keyword>
<feature type="transmembrane region" description="Helical" evidence="5">
    <location>
        <begin position="12"/>
        <end position="31"/>
    </location>
</feature>
<dbReference type="Pfam" id="PF01284">
    <property type="entry name" value="MARVEL"/>
    <property type="match status" value="1"/>
</dbReference>
<feature type="domain" description="MARVEL" evidence="6">
    <location>
        <begin position="10"/>
        <end position="136"/>
    </location>
</feature>
<feature type="transmembrane region" description="Helical" evidence="5">
    <location>
        <begin position="43"/>
        <end position="65"/>
    </location>
</feature>
<evidence type="ECO:0000256" key="5">
    <source>
        <dbReference type="SAM" id="Phobius"/>
    </source>
</evidence>
<evidence type="ECO:0000256" key="3">
    <source>
        <dbReference type="ARBA" id="ARBA00022989"/>
    </source>
</evidence>
<proteinExistence type="predicted"/>
<dbReference type="AlphaFoldDB" id="A0A0U1LSY5"/>
<comment type="subcellular location">
    <subcellularLocation>
        <location evidence="1">Membrane</location>
        <topology evidence="1">Multi-pass membrane protein</topology>
    </subcellularLocation>
</comment>
<accession>A0A0U1LSY5</accession>
<evidence type="ECO:0000256" key="2">
    <source>
        <dbReference type="ARBA" id="ARBA00022692"/>
    </source>
</evidence>
<dbReference type="OrthoDB" id="4074965at2759"/>
<dbReference type="PANTHER" id="PTHR39608:SF1">
    <property type="entry name" value="INTEGRAL MEMBRANE PROTEIN (AFU_ORTHOLOGUE AFUA_5G08640)"/>
    <property type="match status" value="1"/>
</dbReference>
<sequence length="161" mass="17724">MSTIPRAAALTLRLAQVANATIVAGIVGYFLHVLGGDGDGWPIGRWIFVETLAGLSILFGCVLMIPNLFGWFVWPIDIMISLAWFAAFGNLINALDGTLCGNISDVIFFIGTGADCAKWQAGETFAFLSAITWLITGFWGLYYVWRADQQRLGYWTGRYDV</sequence>
<keyword evidence="8" id="KW-1185">Reference proteome</keyword>
<protein>
    <recommendedName>
        <fullName evidence="6">MARVEL domain-containing protein</fullName>
    </recommendedName>
</protein>
<dbReference type="GO" id="GO:0016020">
    <property type="term" value="C:membrane"/>
    <property type="evidence" value="ECO:0007669"/>
    <property type="project" value="UniProtKB-SubCell"/>
</dbReference>
<feature type="transmembrane region" description="Helical" evidence="5">
    <location>
        <begin position="72"/>
        <end position="92"/>
    </location>
</feature>
<evidence type="ECO:0000313" key="7">
    <source>
        <dbReference type="EMBL" id="CRG86365.1"/>
    </source>
</evidence>
<keyword evidence="4 5" id="KW-0472">Membrane</keyword>
<keyword evidence="2 5" id="KW-0812">Transmembrane</keyword>
<evidence type="ECO:0000256" key="4">
    <source>
        <dbReference type="ARBA" id="ARBA00023136"/>
    </source>
</evidence>
<dbReference type="PANTHER" id="PTHR39608">
    <property type="entry name" value="INTEGRAL MEMBRANE PROTEIN (AFU_ORTHOLOGUE AFUA_5G08640)"/>
    <property type="match status" value="1"/>
</dbReference>
<dbReference type="InterPro" id="IPR008253">
    <property type="entry name" value="Marvel"/>
</dbReference>
<evidence type="ECO:0000256" key="1">
    <source>
        <dbReference type="ARBA" id="ARBA00004141"/>
    </source>
</evidence>
<feature type="transmembrane region" description="Helical" evidence="5">
    <location>
        <begin position="125"/>
        <end position="145"/>
    </location>
</feature>
<dbReference type="EMBL" id="CVMT01000002">
    <property type="protein sequence ID" value="CRG86365.1"/>
    <property type="molecule type" value="Genomic_DNA"/>
</dbReference>
<dbReference type="OMA" id="RFCYLIN"/>
<organism evidence="7 8">
    <name type="scientific">Talaromyces islandicus</name>
    <name type="common">Penicillium islandicum</name>
    <dbReference type="NCBI Taxonomy" id="28573"/>
    <lineage>
        <taxon>Eukaryota</taxon>
        <taxon>Fungi</taxon>
        <taxon>Dikarya</taxon>
        <taxon>Ascomycota</taxon>
        <taxon>Pezizomycotina</taxon>
        <taxon>Eurotiomycetes</taxon>
        <taxon>Eurotiomycetidae</taxon>
        <taxon>Eurotiales</taxon>
        <taxon>Trichocomaceae</taxon>
        <taxon>Talaromyces</taxon>
        <taxon>Talaromyces sect. Islandici</taxon>
    </lineage>
</organism>
<gene>
    <name evidence="7" type="ORF">PISL3812_03371</name>
</gene>
<evidence type="ECO:0000259" key="6">
    <source>
        <dbReference type="Pfam" id="PF01284"/>
    </source>
</evidence>
<dbReference type="Proteomes" id="UP000054383">
    <property type="component" value="Unassembled WGS sequence"/>
</dbReference>
<name>A0A0U1LSY5_TALIS</name>